<dbReference type="NCBIfam" id="TIGR00737">
    <property type="entry name" value="nifR3_yhdG"/>
    <property type="match status" value="1"/>
</dbReference>
<dbReference type="EMBL" id="JAGGLJ010000024">
    <property type="protein sequence ID" value="MBP2026163.1"/>
    <property type="molecule type" value="Genomic_DNA"/>
</dbReference>
<keyword evidence="7" id="KW-0521">NADP</keyword>
<keyword evidence="15" id="KW-1185">Reference proteome</keyword>
<evidence type="ECO:0000256" key="9">
    <source>
        <dbReference type="ARBA" id="ARBA00023002"/>
    </source>
</evidence>
<organism evidence="14 15">
    <name type="scientific">Peptoniphilus stercorisuis</name>
    <dbReference type="NCBI Taxonomy" id="1436965"/>
    <lineage>
        <taxon>Bacteria</taxon>
        <taxon>Bacillati</taxon>
        <taxon>Bacillota</taxon>
        <taxon>Tissierellia</taxon>
        <taxon>Tissierellales</taxon>
        <taxon>Peptoniphilaceae</taxon>
        <taxon>Peptoniphilus</taxon>
    </lineage>
</organism>
<dbReference type="CDD" id="cd02801">
    <property type="entry name" value="DUS_like_FMN"/>
    <property type="match status" value="1"/>
</dbReference>
<dbReference type="PIRSF" id="PIRSF006621">
    <property type="entry name" value="Dus"/>
    <property type="match status" value="1"/>
</dbReference>
<dbReference type="PANTHER" id="PTHR45846">
    <property type="entry name" value="TRNA-DIHYDROURIDINE(47) SYNTHASE [NAD(P)(+)]-LIKE"/>
    <property type="match status" value="1"/>
</dbReference>
<keyword evidence="5 12" id="KW-0288">FMN</keyword>
<dbReference type="InterPro" id="IPR004652">
    <property type="entry name" value="DusB-like"/>
</dbReference>
<dbReference type="InterPro" id="IPR035587">
    <property type="entry name" value="DUS-like_FMN-bd"/>
</dbReference>
<evidence type="ECO:0000256" key="10">
    <source>
        <dbReference type="ARBA" id="ARBA00048205"/>
    </source>
</evidence>
<keyword evidence="9 12" id="KW-0560">Oxidoreductase</keyword>
<evidence type="ECO:0000256" key="4">
    <source>
        <dbReference type="ARBA" id="ARBA00022630"/>
    </source>
</evidence>
<dbReference type="Gene3D" id="3.20.20.70">
    <property type="entry name" value="Aldolase class I"/>
    <property type="match status" value="1"/>
</dbReference>
<sequence length="318" mass="36015">MKDINLKGAILSPLAGYTDVAFREICSDHNATMTVTEMVSAKALYYKDKKSRELLEISPKEERACVQLFGDDPEIMGYVVKEYINKLDFKVIDINMGCPAPKIIKNNNGSALLDQPELSYDIMKSVVDNSNVPVSVKIRKGIRNTNSIEIARLAEKAGVSFITVHGRTREEYYQGHADWNYIKEIKNIVKIPVIGNGDINSYEDAYEKMKYSGVDGVSIGRGAIGNPFIFDEIYKKLAGEEYIMPTNEEKINMALYHLELMAKYKGERIAVREMRKHFAGYLKSMHGSKEIKDKLNRIDNIEEIKILLEGFIVNLAKP</sequence>
<dbReference type="PROSITE" id="PS01136">
    <property type="entry name" value="UPF0034"/>
    <property type="match status" value="1"/>
</dbReference>
<evidence type="ECO:0000256" key="2">
    <source>
        <dbReference type="ARBA" id="ARBA00002790"/>
    </source>
</evidence>
<protein>
    <recommendedName>
        <fullName evidence="12">tRNA-dihydrouridine synthase</fullName>
        <ecNumber evidence="12">1.3.1.-</ecNumber>
    </recommendedName>
</protein>
<dbReference type="PANTHER" id="PTHR45846:SF1">
    <property type="entry name" value="TRNA-DIHYDROURIDINE(47) SYNTHASE [NAD(P)(+)]-LIKE"/>
    <property type="match status" value="1"/>
</dbReference>
<dbReference type="RefSeq" id="WP_245311220.1">
    <property type="nucleotide sequence ID" value="NZ_JAGGLJ010000024.1"/>
</dbReference>
<comment type="similarity">
    <text evidence="12">Belongs to the dus family.</text>
</comment>
<name>A0ABS4KEH4_9FIRM</name>
<evidence type="ECO:0000256" key="1">
    <source>
        <dbReference type="ARBA" id="ARBA00001917"/>
    </source>
</evidence>
<evidence type="ECO:0000256" key="5">
    <source>
        <dbReference type="ARBA" id="ARBA00022643"/>
    </source>
</evidence>
<keyword evidence="4 12" id="KW-0285">Flavoprotein</keyword>
<evidence type="ECO:0000256" key="7">
    <source>
        <dbReference type="ARBA" id="ARBA00022857"/>
    </source>
</evidence>
<comment type="catalytic activity">
    <reaction evidence="11">
        <text>a 5,6-dihydrouridine in tRNA + NAD(+) = a uridine in tRNA + NADH + H(+)</text>
        <dbReference type="Rhea" id="RHEA:54452"/>
        <dbReference type="Rhea" id="RHEA-COMP:13339"/>
        <dbReference type="Rhea" id="RHEA-COMP:13887"/>
        <dbReference type="ChEBI" id="CHEBI:15378"/>
        <dbReference type="ChEBI" id="CHEBI:57540"/>
        <dbReference type="ChEBI" id="CHEBI:57945"/>
        <dbReference type="ChEBI" id="CHEBI:65315"/>
        <dbReference type="ChEBI" id="CHEBI:74443"/>
    </reaction>
</comment>
<keyword evidence="8" id="KW-0694">RNA-binding</keyword>
<comment type="cofactor">
    <cofactor evidence="1 12">
        <name>FMN</name>
        <dbReference type="ChEBI" id="CHEBI:58210"/>
    </cofactor>
</comment>
<reference evidence="14 15" key="1">
    <citation type="submission" date="2021-03" db="EMBL/GenBank/DDBJ databases">
        <title>Genomic Encyclopedia of Type Strains, Phase IV (KMG-IV): sequencing the most valuable type-strain genomes for metagenomic binning, comparative biology and taxonomic classification.</title>
        <authorList>
            <person name="Goeker M."/>
        </authorList>
    </citation>
    <scope>NUCLEOTIDE SEQUENCE [LARGE SCALE GENOMIC DNA]</scope>
    <source>
        <strain evidence="14 15">DSM 27563</strain>
    </source>
</reference>
<comment type="function">
    <text evidence="2 12">Catalyzes the synthesis of 5,6-dihydrouridine (D), a modified base found in the D-loop of most tRNAs, via the reduction of the C5-C6 double bond in target uridines.</text>
</comment>
<dbReference type="InterPro" id="IPR001269">
    <property type="entry name" value="DUS_fam"/>
</dbReference>
<feature type="domain" description="DUS-like FMN-binding" evidence="13">
    <location>
        <begin position="11"/>
        <end position="309"/>
    </location>
</feature>
<dbReference type="InterPro" id="IPR018517">
    <property type="entry name" value="tRNA_hU_synthase_CS"/>
</dbReference>
<dbReference type="InterPro" id="IPR013785">
    <property type="entry name" value="Aldolase_TIM"/>
</dbReference>
<evidence type="ECO:0000256" key="12">
    <source>
        <dbReference type="PIRNR" id="PIRNR006621"/>
    </source>
</evidence>
<keyword evidence="6 12" id="KW-0819">tRNA processing</keyword>
<evidence type="ECO:0000256" key="8">
    <source>
        <dbReference type="ARBA" id="ARBA00022884"/>
    </source>
</evidence>
<evidence type="ECO:0000256" key="3">
    <source>
        <dbReference type="ARBA" id="ARBA00022555"/>
    </source>
</evidence>
<keyword evidence="3" id="KW-0820">tRNA-binding</keyword>
<dbReference type="InterPro" id="IPR024036">
    <property type="entry name" value="tRNA-dHydroUridine_Synthase_C"/>
</dbReference>
<evidence type="ECO:0000313" key="15">
    <source>
        <dbReference type="Proteomes" id="UP001519306"/>
    </source>
</evidence>
<accession>A0ABS4KEH4</accession>
<evidence type="ECO:0000256" key="6">
    <source>
        <dbReference type="ARBA" id="ARBA00022694"/>
    </source>
</evidence>
<comment type="caution">
    <text evidence="14">The sequence shown here is derived from an EMBL/GenBank/DDBJ whole genome shotgun (WGS) entry which is preliminary data.</text>
</comment>
<evidence type="ECO:0000259" key="13">
    <source>
        <dbReference type="Pfam" id="PF01207"/>
    </source>
</evidence>
<evidence type="ECO:0000256" key="11">
    <source>
        <dbReference type="ARBA" id="ARBA00048802"/>
    </source>
</evidence>
<comment type="catalytic activity">
    <reaction evidence="10">
        <text>a 5,6-dihydrouridine in tRNA + NADP(+) = a uridine in tRNA + NADPH + H(+)</text>
        <dbReference type="Rhea" id="RHEA:23624"/>
        <dbReference type="Rhea" id="RHEA-COMP:13339"/>
        <dbReference type="Rhea" id="RHEA-COMP:13887"/>
        <dbReference type="ChEBI" id="CHEBI:15378"/>
        <dbReference type="ChEBI" id="CHEBI:57783"/>
        <dbReference type="ChEBI" id="CHEBI:58349"/>
        <dbReference type="ChEBI" id="CHEBI:65315"/>
        <dbReference type="ChEBI" id="CHEBI:74443"/>
    </reaction>
</comment>
<dbReference type="Gene3D" id="1.10.1200.80">
    <property type="entry name" value="Putative flavin oxidoreducatase, domain 2"/>
    <property type="match status" value="1"/>
</dbReference>
<dbReference type="SUPFAM" id="SSF51395">
    <property type="entry name" value="FMN-linked oxidoreductases"/>
    <property type="match status" value="1"/>
</dbReference>
<dbReference type="Pfam" id="PF01207">
    <property type="entry name" value="Dus"/>
    <property type="match status" value="1"/>
</dbReference>
<proteinExistence type="inferred from homology"/>
<dbReference type="EC" id="1.3.1.-" evidence="12"/>
<dbReference type="Proteomes" id="UP001519306">
    <property type="component" value="Unassembled WGS sequence"/>
</dbReference>
<evidence type="ECO:0000313" key="14">
    <source>
        <dbReference type="EMBL" id="MBP2026163.1"/>
    </source>
</evidence>
<gene>
    <name evidence="14" type="ORF">J2Z71_001721</name>
</gene>